<sequence length="81" mass="8936">MDKELLAMLVCPECQGTLTFDRERQELVCRQSGLAYPVRDGIPVMLVEEARHLSVEEKLGKPAPVDPAATLAAAEQEERDA</sequence>
<feature type="region of interest" description="Disordered" evidence="2">
    <location>
        <begin position="58"/>
        <end position="81"/>
    </location>
</feature>
<dbReference type="STRING" id="1123510.GCA_000620025_02060"/>
<proteinExistence type="inferred from homology"/>
<evidence type="ECO:0000313" key="4">
    <source>
        <dbReference type="Proteomes" id="UP000267342"/>
    </source>
</evidence>
<dbReference type="HAMAP" id="MF_01187">
    <property type="entry name" value="UPF0434"/>
    <property type="match status" value="1"/>
</dbReference>
<accession>A0A348HGA1</accession>
<dbReference type="EMBL" id="AP018933">
    <property type="protein sequence ID" value="BBG30653.1"/>
    <property type="molecule type" value="Genomic_DNA"/>
</dbReference>
<dbReference type="GO" id="GO:0005829">
    <property type="term" value="C:cytosol"/>
    <property type="evidence" value="ECO:0007669"/>
    <property type="project" value="TreeGrafter"/>
</dbReference>
<evidence type="ECO:0000256" key="2">
    <source>
        <dbReference type="SAM" id="MobiDB-lite"/>
    </source>
</evidence>
<dbReference type="SUPFAM" id="SSF158997">
    <property type="entry name" value="Trm112p-like"/>
    <property type="match status" value="1"/>
</dbReference>
<dbReference type="PANTHER" id="PTHR33505:SF4">
    <property type="entry name" value="PROTEIN PREY, MITOCHONDRIAL"/>
    <property type="match status" value="1"/>
</dbReference>
<dbReference type="Pfam" id="PF03966">
    <property type="entry name" value="Trm112p"/>
    <property type="match status" value="1"/>
</dbReference>
<dbReference type="InterPro" id="IPR005651">
    <property type="entry name" value="Trm112-like"/>
</dbReference>
<reference evidence="3 4" key="1">
    <citation type="submission" date="2018-09" db="EMBL/GenBank/DDBJ databases">
        <title>Zymobacter palmae IAM14233 (=T109) whole genome analysis.</title>
        <authorList>
            <person name="Yanase H."/>
        </authorList>
    </citation>
    <scope>NUCLEOTIDE SEQUENCE [LARGE SCALE GENOMIC DNA]</scope>
    <source>
        <strain evidence="3 4">IAM14233</strain>
    </source>
</reference>
<organism evidence="3 4">
    <name type="scientific">Zymobacter palmae</name>
    <dbReference type="NCBI Taxonomy" id="33074"/>
    <lineage>
        <taxon>Bacteria</taxon>
        <taxon>Pseudomonadati</taxon>
        <taxon>Pseudomonadota</taxon>
        <taxon>Gammaproteobacteria</taxon>
        <taxon>Oceanospirillales</taxon>
        <taxon>Halomonadaceae</taxon>
        <taxon>Zymobacter group</taxon>
        <taxon>Zymobacter</taxon>
    </lineage>
</organism>
<dbReference type="AlphaFoldDB" id="A0A348HGA1"/>
<evidence type="ECO:0000256" key="1">
    <source>
        <dbReference type="HAMAP-Rule" id="MF_01187"/>
    </source>
</evidence>
<dbReference type="Proteomes" id="UP000267342">
    <property type="component" value="Chromosome"/>
</dbReference>
<dbReference type="Gene3D" id="2.20.25.10">
    <property type="match status" value="1"/>
</dbReference>
<feature type="compositionally biased region" description="Low complexity" evidence="2">
    <location>
        <begin position="62"/>
        <end position="74"/>
    </location>
</feature>
<comment type="similarity">
    <text evidence="1">Belongs to the UPF0434 family.</text>
</comment>
<dbReference type="PANTHER" id="PTHR33505">
    <property type="entry name" value="ZGC:162634"/>
    <property type="match status" value="1"/>
</dbReference>
<keyword evidence="4" id="KW-1185">Reference proteome</keyword>
<evidence type="ECO:0000313" key="3">
    <source>
        <dbReference type="EMBL" id="BBG30653.1"/>
    </source>
</evidence>
<dbReference type="FunFam" id="2.20.25.10:FF:000002">
    <property type="entry name" value="UPF0434 protein YcaR"/>
    <property type="match status" value="1"/>
</dbReference>
<gene>
    <name evidence="3" type="ORF">ZBT109_1907</name>
</gene>
<dbReference type="OrthoDB" id="9812205at2"/>
<dbReference type="RefSeq" id="WP_051523800.1">
    <property type="nucleotide sequence ID" value="NZ_AP018933.1"/>
</dbReference>
<name>A0A348HGA1_9GAMM</name>
<dbReference type="KEGG" id="zpl:ZBT109_1907"/>
<protein>
    <recommendedName>
        <fullName evidence="1">UPF0434 protein ZBT109_1907</fullName>
    </recommendedName>
</protein>